<organism evidence="1 2">
    <name type="scientific">Methylobacterium aquaticum</name>
    <dbReference type="NCBI Taxonomy" id="270351"/>
    <lineage>
        <taxon>Bacteria</taxon>
        <taxon>Pseudomonadati</taxon>
        <taxon>Pseudomonadota</taxon>
        <taxon>Alphaproteobacteria</taxon>
        <taxon>Hyphomicrobiales</taxon>
        <taxon>Methylobacteriaceae</taxon>
        <taxon>Methylobacterium</taxon>
    </lineage>
</organism>
<reference evidence="1 2" key="1">
    <citation type="journal article" date="2015" name="Genome Announc.">
        <title>Complete Genome Sequence of Methylobacterium aquaticum Strain 22A, Isolated from Racomitrium japonicum Moss.</title>
        <authorList>
            <person name="Tani A."/>
            <person name="Ogura Y."/>
            <person name="Hayashi T."/>
            <person name="Kimbara K."/>
        </authorList>
    </citation>
    <scope>NUCLEOTIDE SEQUENCE [LARGE SCALE GENOMIC DNA]</scope>
    <source>
        <strain evidence="1 2">MA-22A</strain>
        <plasmid evidence="2">Plasmid pMaq22A_4p DNA</plasmid>
    </source>
</reference>
<protein>
    <submittedName>
        <fullName evidence="1">Uncharacterized protein</fullName>
    </submittedName>
</protein>
<reference evidence="2" key="2">
    <citation type="submission" date="2015-01" db="EMBL/GenBank/DDBJ databases">
        <title>Complete genome sequence of Methylobacterium aquaticum strain 22A.</title>
        <authorList>
            <person name="Tani A."/>
            <person name="Ogura Y."/>
            <person name="Hayashi T."/>
        </authorList>
    </citation>
    <scope>NUCLEOTIDE SEQUENCE [LARGE SCALE GENOMIC DNA]</scope>
    <source>
        <strain evidence="2">MA-22A</strain>
        <plasmid evidence="2">Plasmid pMaq22A_4p DNA</plasmid>
    </source>
</reference>
<dbReference type="KEGG" id="maqu:Maq22A_4p60390"/>
<accession>A0A0C6FXU0</accession>
<dbReference type="Proteomes" id="UP000061432">
    <property type="component" value="Plasmid pMaq22A_4p"/>
</dbReference>
<dbReference type="AlphaFoldDB" id="A0A0C6FXU0"/>
<sequence length="141" mass="15076">MPSLFARLMAPADAVQTRVFGETILLSPWIKPGPGRGEMIPAGADPARPPRTVRGVFTLYPASDTLQGVRRGTELNGMTRMSVGVAELWIEPAVLASLPYAVGVGDRITLTDEAGTPSYEIVRAEPTDLAEGKFPLVVVKM</sequence>
<geneLocation type="plasmid" evidence="2">
    <name>pMaq22A_4p DNA</name>
</geneLocation>
<dbReference type="PATRIC" id="fig|270351.10.peg.7616"/>
<proteinExistence type="predicted"/>
<dbReference type="OrthoDB" id="7999216at2"/>
<gene>
    <name evidence="1" type="ORF">Maq22A_4p60390</name>
</gene>
<evidence type="ECO:0000313" key="1">
    <source>
        <dbReference type="EMBL" id="BAQ50424.1"/>
    </source>
</evidence>
<dbReference type="EMBL" id="AP014708">
    <property type="protein sequence ID" value="BAQ50424.1"/>
    <property type="molecule type" value="Genomic_DNA"/>
</dbReference>
<evidence type="ECO:0000313" key="2">
    <source>
        <dbReference type="Proteomes" id="UP000061432"/>
    </source>
</evidence>
<keyword evidence="1" id="KW-0614">Plasmid</keyword>
<dbReference type="RefSeq" id="WP_060851462.1">
    <property type="nucleotide sequence ID" value="NZ_AP014708.1"/>
</dbReference>
<name>A0A0C6FXU0_9HYPH</name>